<dbReference type="SUPFAM" id="SSF55874">
    <property type="entry name" value="ATPase domain of HSP90 chaperone/DNA topoisomerase II/histidine kinase"/>
    <property type="match status" value="1"/>
</dbReference>
<dbReference type="GO" id="GO:0005524">
    <property type="term" value="F:ATP binding"/>
    <property type="evidence" value="ECO:0007669"/>
    <property type="project" value="UniProtKB-KW"/>
</dbReference>
<dbReference type="GO" id="GO:0030295">
    <property type="term" value="F:protein kinase activator activity"/>
    <property type="evidence" value="ECO:0007669"/>
    <property type="project" value="TreeGrafter"/>
</dbReference>
<dbReference type="InterPro" id="IPR029016">
    <property type="entry name" value="GAF-like_dom_sf"/>
</dbReference>
<dbReference type="Pfam" id="PF01590">
    <property type="entry name" value="GAF"/>
    <property type="match status" value="1"/>
</dbReference>
<dbReference type="SMART" id="SM00388">
    <property type="entry name" value="HisKA"/>
    <property type="match status" value="1"/>
</dbReference>
<dbReference type="InterPro" id="IPR003594">
    <property type="entry name" value="HATPase_dom"/>
</dbReference>
<evidence type="ECO:0000256" key="2">
    <source>
        <dbReference type="ARBA" id="ARBA00012438"/>
    </source>
</evidence>
<keyword evidence="6 10" id="KW-0418">Kinase</keyword>
<dbReference type="SMART" id="SM00065">
    <property type="entry name" value="GAF"/>
    <property type="match status" value="1"/>
</dbReference>
<protein>
    <recommendedName>
        <fullName evidence="2">histidine kinase</fullName>
        <ecNumber evidence="2">2.7.13.3</ecNumber>
    </recommendedName>
</protein>
<dbReference type="InterPro" id="IPR050351">
    <property type="entry name" value="BphY/WalK/GraS-like"/>
</dbReference>
<evidence type="ECO:0000256" key="1">
    <source>
        <dbReference type="ARBA" id="ARBA00000085"/>
    </source>
</evidence>
<dbReference type="PROSITE" id="PS50109">
    <property type="entry name" value="HIS_KIN"/>
    <property type="match status" value="1"/>
</dbReference>
<accession>A0A423FL27</accession>
<dbReference type="SUPFAM" id="SSF47384">
    <property type="entry name" value="Homodimeric domain of signal transducing histidine kinase"/>
    <property type="match status" value="1"/>
</dbReference>
<dbReference type="PANTHER" id="PTHR42878:SF7">
    <property type="entry name" value="SENSOR HISTIDINE KINASE GLRK"/>
    <property type="match status" value="1"/>
</dbReference>
<dbReference type="InterPro" id="IPR003661">
    <property type="entry name" value="HisK_dim/P_dom"/>
</dbReference>
<dbReference type="CDD" id="cd00082">
    <property type="entry name" value="HisKA"/>
    <property type="match status" value="1"/>
</dbReference>
<dbReference type="InterPro" id="IPR036890">
    <property type="entry name" value="HATPase_C_sf"/>
</dbReference>
<evidence type="ECO:0000256" key="8">
    <source>
        <dbReference type="ARBA" id="ARBA00023012"/>
    </source>
</evidence>
<evidence type="ECO:0000313" key="11">
    <source>
        <dbReference type="Proteomes" id="UP000284656"/>
    </source>
</evidence>
<gene>
    <name evidence="10" type="ORF">BK648_00185</name>
</gene>
<dbReference type="AlphaFoldDB" id="A0A423FL27"/>
<dbReference type="Pfam" id="PF00512">
    <property type="entry name" value="HisKA"/>
    <property type="match status" value="1"/>
</dbReference>
<dbReference type="PRINTS" id="PR00344">
    <property type="entry name" value="BCTRLSENSOR"/>
</dbReference>
<dbReference type="InterPro" id="IPR004358">
    <property type="entry name" value="Sig_transdc_His_kin-like_C"/>
</dbReference>
<comment type="caution">
    <text evidence="10">The sequence shown here is derived from an EMBL/GenBank/DDBJ whole genome shotgun (WGS) entry which is preliminary data.</text>
</comment>
<organism evidence="10 11">
    <name type="scientific">Pseudomonas poae</name>
    <dbReference type="NCBI Taxonomy" id="200451"/>
    <lineage>
        <taxon>Bacteria</taxon>
        <taxon>Pseudomonadati</taxon>
        <taxon>Pseudomonadota</taxon>
        <taxon>Gammaproteobacteria</taxon>
        <taxon>Pseudomonadales</taxon>
        <taxon>Pseudomonadaceae</taxon>
        <taxon>Pseudomonas</taxon>
    </lineage>
</organism>
<reference evidence="10 11" key="1">
    <citation type="submission" date="2016-10" db="EMBL/GenBank/DDBJ databases">
        <title>Comparative genome analysis of multiple Pseudomonas spp. focuses on biocontrol and plant growth promoting traits.</title>
        <authorList>
            <person name="Tao X.-Y."/>
            <person name="Taylor C.G."/>
        </authorList>
    </citation>
    <scope>NUCLEOTIDE SEQUENCE [LARGE SCALE GENOMIC DNA]</scope>
    <source>
        <strain evidence="10 11">29G9</strain>
    </source>
</reference>
<name>A0A423FL27_9PSED</name>
<evidence type="ECO:0000256" key="5">
    <source>
        <dbReference type="ARBA" id="ARBA00022741"/>
    </source>
</evidence>
<dbReference type="SUPFAM" id="SSF55781">
    <property type="entry name" value="GAF domain-like"/>
    <property type="match status" value="1"/>
</dbReference>
<dbReference type="InterPro" id="IPR003018">
    <property type="entry name" value="GAF"/>
</dbReference>
<dbReference type="EMBL" id="MOAY01000003">
    <property type="protein sequence ID" value="ROM59554.1"/>
    <property type="molecule type" value="Genomic_DNA"/>
</dbReference>
<dbReference type="InterPro" id="IPR005467">
    <property type="entry name" value="His_kinase_dom"/>
</dbReference>
<keyword evidence="8" id="KW-0902">Two-component regulatory system</keyword>
<keyword evidence="5" id="KW-0547">Nucleotide-binding</keyword>
<keyword evidence="3" id="KW-0597">Phosphoprotein</keyword>
<evidence type="ECO:0000313" key="10">
    <source>
        <dbReference type="EMBL" id="ROM59554.1"/>
    </source>
</evidence>
<sequence length="404" mass="43657">MIHAEHMSSVVAIQRIEAVPMILSMVKNLTGMRFSAVARVTDKKWIACAVDDSIDFGLMPGGELVLDSTICHEIRQHRKPVIFGRASAHTIWSQHHTPRTYGLESYVSIPIITSNGEFFGTLCAIDSIPADLDDPAITQTLSSFAKLIAASLDVQRLLEESKLELTHAQTDKKLHEQFVAVLGHDLRVPLSAIRMSADLLQSKTSDVSLLRLISAIRTSSVKMGMLIENVLDMSRGRLGGGIPVRRALVDDLKYTLEMTLDEIKLSHPSANLVTSLDIPAGVYCDVLRINQMLSNLVVNAISHGSLSAPITVVAFSEGPEIVISVANLGPPISEALIPLLFHPFTRSEIAARGEGLGLGLYIASEIAAAHSGRLSVVSNVEAGTCFVARFPAQLEVGEHISAHL</sequence>
<dbReference type="Pfam" id="PF02518">
    <property type="entry name" value="HATPase_c"/>
    <property type="match status" value="1"/>
</dbReference>
<feature type="domain" description="Histidine kinase" evidence="9">
    <location>
        <begin position="181"/>
        <end position="394"/>
    </location>
</feature>
<dbReference type="PANTHER" id="PTHR42878">
    <property type="entry name" value="TWO-COMPONENT HISTIDINE KINASE"/>
    <property type="match status" value="1"/>
</dbReference>
<dbReference type="Proteomes" id="UP000284656">
    <property type="component" value="Unassembled WGS sequence"/>
</dbReference>
<dbReference type="Gene3D" id="3.30.565.10">
    <property type="entry name" value="Histidine kinase-like ATPase, C-terminal domain"/>
    <property type="match status" value="1"/>
</dbReference>
<dbReference type="SMART" id="SM00387">
    <property type="entry name" value="HATPase_c"/>
    <property type="match status" value="1"/>
</dbReference>
<evidence type="ECO:0000256" key="7">
    <source>
        <dbReference type="ARBA" id="ARBA00022840"/>
    </source>
</evidence>
<dbReference type="GO" id="GO:0000156">
    <property type="term" value="F:phosphorelay response regulator activity"/>
    <property type="evidence" value="ECO:0007669"/>
    <property type="project" value="TreeGrafter"/>
</dbReference>
<dbReference type="EC" id="2.7.13.3" evidence="2"/>
<evidence type="ECO:0000256" key="3">
    <source>
        <dbReference type="ARBA" id="ARBA00022553"/>
    </source>
</evidence>
<keyword evidence="4" id="KW-0808">Transferase</keyword>
<keyword evidence="7" id="KW-0067">ATP-binding</keyword>
<dbReference type="Gene3D" id="1.10.287.130">
    <property type="match status" value="1"/>
</dbReference>
<proteinExistence type="predicted"/>
<dbReference type="GO" id="GO:0007234">
    <property type="term" value="P:osmosensory signaling via phosphorelay pathway"/>
    <property type="evidence" value="ECO:0007669"/>
    <property type="project" value="TreeGrafter"/>
</dbReference>
<evidence type="ECO:0000259" key="9">
    <source>
        <dbReference type="PROSITE" id="PS50109"/>
    </source>
</evidence>
<dbReference type="GO" id="GO:0000155">
    <property type="term" value="F:phosphorelay sensor kinase activity"/>
    <property type="evidence" value="ECO:0007669"/>
    <property type="project" value="InterPro"/>
</dbReference>
<evidence type="ECO:0000256" key="6">
    <source>
        <dbReference type="ARBA" id="ARBA00022777"/>
    </source>
</evidence>
<dbReference type="Gene3D" id="3.30.450.40">
    <property type="match status" value="1"/>
</dbReference>
<dbReference type="InterPro" id="IPR036097">
    <property type="entry name" value="HisK_dim/P_sf"/>
</dbReference>
<evidence type="ECO:0000256" key="4">
    <source>
        <dbReference type="ARBA" id="ARBA00022679"/>
    </source>
</evidence>
<comment type="catalytic activity">
    <reaction evidence="1">
        <text>ATP + protein L-histidine = ADP + protein N-phospho-L-histidine.</text>
        <dbReference type="EC" id="2.7.13.3"/>
    </reaction>
</comment>